<dbReference type="Gene3D" id="2.60.40.2370">
    <property type="entry name" value="NigD-like, C-terminal beta sandwich domain"/>
    <property type="match status" value="1"/>
</dbReference>
<dbReference type="RefSeq" id="WP_005834744.1">
    <property type="nucleotide sequence ID" value="NZ_JNHN01000067.1"/>
</dbReference>
<dbReference type="AlphaFoldDB" id="A0A078SBI8"/>
<dbReference type="InterPro" id="IPR038179">
    <property type="entry name" value="NigD-like_N_sf"/>
</dbReference>
<dbReference type="InterPro" id="IPR038143">
    <property type="entry name" value="NigD-like_C_dom_sf"/>
</dbReference>
<organism evidence="2 3">
    <name type="scientific">Bacteroides uniformis str. 3978 T3 ii</name>
    <dbReference type="NCBI Taxonomy" id="1339349"/>
    <lineage>
        <taxon>Bacteria</taxon>
        <taxon>Pseudomonadati</taxon>
        <taxon>Bacteroidota</taxon>
        <taxon>Bacteroidia</taxon>
        <taxon>Bacteroidales</taxon>
        <taxon>Bacteroidaceae</taxon>
        <taxon>Bacteroides</taxon>
    </lineage>
</organism>
<sequence>MKKYCDWWLLPLLACLLAGCGDDDYHYPSVKLEFLTAFSGADGYLRSVVTDEGETLPVVEDKTKTNIEANASVRVISNYASEVTADGTAGAVLYALSGVLSVVPQTVDKFEEGVKTDPTDVLGIWMGLDYLNMTLIVKENGEHKFHFIEDEVIVDTATGCSEVYLTLYHDAKEEVVSYTRRAYASVPLRQYAAEGIQKVMVHFSVHTYSGDIKTYDFVYNPD</sequence>
<evidence type="ECO:0000259" key="1">
    <source>
        <dbReference type="Pfam" id="PF17415"/>
    </source>
</evidence>
<reference evidence="2 3" key="1">
    <citation type="submission" date="2014-04" db="EMBL/GenBank/DDBJ databases">
        <authorList>
            <person name="Sears C."/>
            <person name="Carroll K."/>
            <person name="Sack B.R."/>
            <person name="Qadri F."/>
            <person name="Myers L.L."/>
            <person name="Chung G.-T."/>
            <person name="Escheverria P."/>
            <person name="Fraser C.M."/>
            <person name="Sadzewicz L."/>
            <person name="Shefchek K.A."/>
            <person name="Tallon L."/>
            <person name="Das S.P."/>
            <person name="Daugherty S."/>
            <person name="Mongodin E.F."/>
        </authorList>
    </citation>
    <scope>NUCLEOTIDE SEQUENCE [LARGE SCALE GENOMIC DNA]</scope>
    <source>
        <strain evidence="2 3">3978 T3 ii</strain>
    </source>
</reference>
<dbReference type="PATRIC" id="fig|1339349.3.peg.481"/>
<protein>
    <recommendedName>
        <fullName evidence="1">NigD-like C-terminal domain-containing protein</fullName>
    </recommendedName>
</protein>
<dbReference type="Proteomes" id="UP000028013">
    <property type="component" value="Unassembled WGS sequence"/>
</dbReference>
<dbReference type="Gene3D" id="2.40.50.500">
    <property type="entry name" value="NigD-like N-terminal OB domain"/>
    <property type="match status" value="1"/>
</dbReference>
<accession>A0A078SBI8</accession>
<name>A0A078SBI8_BACUN</name>
<gene>
    <name evidence="2" type="ORF">M094_3630</name>
</gene>
<dbReference type="Pfam" id="PF17415">
    <property type="entry name" value="NigD_C"/>
    <property type="match status" value="1"/>
</dbReference>
<proteinExistence type="predicted"/>
<evidence type="ECO:0000313" key="2">
    <source>
        <dbReference type="EMBL" id="KDS59018.1"/>
    </source>
</evidence>
<evidence type="ECO:0000313" key="3">
    <source>
        <dbReference type="Proteomes" id="UP000028013"/>
    </source>
</evidence>
<feature type="domain" description="NigD-like C-terminal" evidence="1">
    <location>
        <begin position="103"/>
        <end position="219"/>
    </location>
</feature>
<dbReference type="PROSITE" id="PS51257">
    <property type="entry name" value="PROKAR_LIPOPROTEIN"/>
    <property type="match status" value="1"/>
</dbReference>
<dbReference type="EMBL" id="JNHN01000067">
    <property type="protein sequence ID" value="KDS59018.1"/>
    <property type="molecule type" value="Genomic_DNA"/>
</dbReference>
<comment type="caution">
    <text evidence="2">The sequence shown here is derived from an EMBL/GenBank/DDBJ whole genome shotgun (WGS) entry which is preliminary data.</text>
</comment>
<dbReference type="InterPro" id="IPR035376">
    <property type="entry name" value="NigD_C"/>
</dbReference>